<dbReference type="EMBL" id="UYYB01121224">
    <property type="protein sequence ID" value="VDM83123.1"/>
    <property type="molecule type" value="Genomic_DNA"/>
</dbReference>
<proteinExistence type="predicted"/>
<reference evidence="2 3" key="1">
    <citation type="submission" date="2018-11" db="EMBL/GenBank/DDBJ databases">
        <authorList>
            <consortium name="Pathogen Informatics"/>
        </authorList>
    </citation>
    <scope>NUCLEOTIDE SEQUENCE [LARGE SCALE GENOMIC DNA]</scope>
</reference>
<evidence type="ECO:0000313" key="2">
    <source>
        <dbReference type="EMBL" id="VDM83123.1"/>
    </source>
</evidence>
<dbReference type="GO" id="GO:0003677">
    <property type="term" value="F:DNA binding"/>
    <property type="evidence" value="ECO:0007669"/>
    <property type="project" value="InterPro"/>
</dbReference>
<organism evidence="2 3">
    <name type="scientific">Strongylus vulgaris</name>
    <name type="common">Blood worm</name>
    <dbReference type="NCBI Taxonomy" id="40348"/>
    <lineage>
        <taxon>Eukaryota</taxon>
        <taxon>Metazoa</taxon>
        <taxon>Ecdysozoa</taxon>
        <taxon>Nematoda</taxon>
        <taxon>Chromadorea</taxon>
        <taxon>Rhabditida</taxon>
        <taxon>Rhabditina</taxon>
        <taxon>Rhabditomorpha</taxon>
        <taxon>Strongyloidea</taxon>
        <taxon>Strongylidae</taxon>
        <taxon>Strongylus</taxon>
    </lineage>
</organism>
<dbReference type="GO" id="GO:0003887">
    <property type="term" value="F:DNA-directed DNA polymerase activity"/>
    <property type="evidence" value="ECO:0007669"/>
    <property type="project" value="TreeGrafter"/>
</dbReference>
<evidence type="ECO:0000259" key="1">
    <source>
        <dbReference type="Pfam" id="PF18136"/>
    </source>
</evidence>
<sequence length="312" mass="36824">MADHQVATYETDDSDYNLREKRSERWRDAWDDRVCRNSLLAVHQHLYRDEYRITKEAKKYQEFFVKEDLNSVRENFQVLVNYCADDNLICSQIFKKLWPEFQKRFPHPATLYGILNIGNAYLPINENWERFFKKNEKISDETKEAGARALIASAKDIMTILKPNSDGVVMDAWLFDADWSYKGNKEFPEWFYKLFSKRGNVYLDFTSLSCEDVIMKSTLAPLIFETDSDEHDSLFKTPQQLEHICKVIAENKIQFGDITPVGRTHKFGSFLFYQLSHPVNDIDYRLEVCIIEDLHRKIICSWLIRNIQANLA</sequence>
<dbReference type="InterPro" id="IPR002297">
    <property type="entry name" value="DNA-dir_DNA_pol_A_mt"/>
</dbReference>
<dbReference type="PANTHER" id="PTHR10267:SF0">
    <property type="entry name" value="DNA POLYMERASE SUBUNIT GAMMA-1"/>
    <property type="match status" value="1"/>
</dbReference>
<dbReference type="GO" id="GO:0005760">
    <property type="term" value="C:gamma DNA polymerase complex"/>
    <property type="evidence" value="ECO:0007669"/>
    <property type="project" value="InterPro"/>
</dbReference>
<feature type="domain" description="DNA mitochondrial polymerase exonuclease" evidence="1">
    <location>
        <begin position="12"/>
        <end position="101"/>
    </location>
</feature>
<dbReference type="GO" id="GO:0008408">
    <property type="term" value="F:3'-5' exonuclease activity"/>
    <property type="evidence" value="ECO:0007669"/>
    <property type="project" value="TreeGrafter"/>
</dbReference>
<name>A0A3P7JQD2_STRVU</name>
<evidence type="ECO:0000313" key="3">
    <source>
        <dbReference type="Proteomes" id="UP000270094"/>
    </source>
</evidence>
<dbReference type="Gene3D" id="3.30.420.390">
    <property type="match status" value="1"/>
</dbReference>
<dbReference type="Pfam" id="PF18136">
    <property type="entry name" value="DNApol_Exo"/>
    <property type="match status" value="1"/>
</dbReference>
<accession>A0A3P7JQD2</accession>
<dbReference type="InterPro" id="IPR041336">
    <property type="entry name" value="DNApol_Exo"/>
</dbReference>
<dbReference type="PANTHER" id="PTHR10267">
    <property type="entry name" value="DNA POLYMERASE SUBUNIT GAMMA-1"/>
    <property type="match status" value="1"/>
</dbReference>
<dbReference type="AlphaFoldDB" id="A0A3P7JQD2"/>
<dbReference type="OrthoDB" id="5588663at2759"/>
<dbReference type="GO" id="GO:0006264">
    <property type="term" value="P:mitochondrial DNA replication"/>
    <property type="evidence" value="ECO:0007669"/>
    <property type="project" value="TreeGrafter"/>
</dbReference>
<gene>
    <name evidence="2" type="ORF">SVUK_LOCUS18121</name>
</gene>
<keyword evidence="3" id="KW-1185">Reference proteome</keyword>
<protein>
    <recommendedName>
        <fullName evidence="1">DNA mitochondrial polymerase exonuclease domain-containing protein</fullName>
    </recommendedName>
</protein>
<dbReference type="Proteomes" id="UP000270094">
    <property type="component" value="Unassembled WGS sequence"/>
</dbReference>